<dbReference type="PANTHER" id="PTHR30055:SF153">
    <property type="entry name" value="HTH-TYPE TRANSCRIPTIONAL REPRESSOR RV3405C"/>
    <property type="match status" value="1"/>
</dbReference>
<feature type="DNA-binding region" description="H-T-H motif" evidence="2">
    <location>
        <begin position="36"/>
        <end position="55"/>
    </location>
</feature>
<evidence type="ECO:0000259" key="4">
    <source>
        <dbReference type="PROSITE" id="PS50977"/>
    </source>
</evidence>
<dbReference type="InterPro" id="IPR009057">
    <property type="entry name" value="Homeodomain-like_sf"/>
</dbReference>
<comment type="caution">
    <text evidence="5">The sequence shown here is derived from an EMBL/GenBank/DDBJ whole genome shotgun (WGS) entry which is preliminary data.</text>
</comment>
<evidence type="ECO:0000313" key="5">
    <source>
        <dbReference type="EMBL" id="OHV33744.1"/>
    </source>
</evidence>
<dbReference type="SUPFAM" id="SSF48498">
    <property type="entry name" value="Tetracyclin repressor-like, C-terminal domain"/>
    <property type="match status" value="1"/>
</dbReference>
<dbReference type="AlphaFoldDB" id="A0A1S1QN26"/>
<protein>
    <submittedName>
        <fullName evidence="5">TetR family transcriptional regulator</fullName>
    </submittedName>
</protein>
<sequence>MTGQTRSRPAPVAVADEVVLDAAAALLMSVGVRRTTFTDVARRAGVSRMTLYRRWPDLRSLVRDVMTREWGRIITATAPPGAPGTWLPAEAATRVAPDAPGAERAELVGSLIAAARAFRAHPLFVRITETDGELLVPYVLERLGTTQLLVLDLLRDRLAAAQATGAVRTGDPDAQARMVLLAAQSYVLSAGAMGDEVTREALARELYLMVDGYLAPPHDPLSGSPPPEAPPPTRGAPSSRTRPAFRTRPTDHHQPTERRPAEHPGGPS</sequence>
<accession>A0A1S1QN26</accession>
<evidence type="ECO:0000313" key="6">
    <source>
        <dbReference type="Proteomes" id="UP000179627"/>
    </source>
</evidence>
<dbReference type="GO" id="GO:0003700">
    <property type="term" value="F:DNA-binding transcription factor activity"/>
    <property type="evidence" value="ECO:0007669"/>
    <property type="project" value="TreeGrafter"/>
</dbReference>
<dbReference type="EMBL" id="MBLM01000130">
    <property type="protein sequence ID" value="OHV33744.1"/>
    <property type="molecule type" value="Genomic_DNA"/>
</dbReference>
<feature type="region of interest" description="Disordered" evidence="3">
    <location>
        <begin position="218"/>
        <end position="268"/>
    </location>
</feature>
<dbReference type="Pfam" id="PF00440">
    <property type="entry name" value="TetR_N"/>
    <property type="match status" value="1"/>
</dbReference>
<dbReference type="GO" id="GO:0000976">
    <property type="term" value="F:transcription cis-regulatory region binding"/>
    <property type="evidence" value="ECO:0007669"/>
    <property type="project" value="TreeGrafter"/>
</dbReference>
<dbReference type="Proteomes" id="UP000179627">
    <property type="component" value="Unassembled WGS sequence"/>
</dbReference>
<dbReference type="PANTHER" id="PTHR30055">
    <property type="entry name" value="HTH-TYPE TRANSCRIPTIONAL REGULATOR RUTR"/>
    <property type="match status" value="1"/>
</dbReference>
<keyword evidence="6" id="KW-1185">Reference proteome</keyword>
<dbReference type="Gene3D" id="1.10.10.60">
    <property type="entry name" value="Homeodomain-like"/>
    <property type="match status" value="1"/>
</dbReference>
<reference evidence="6" key="1">
    <citation type="submission" date="2016-07" db="EMBL/GenBank/DDBJ databases">
        <title>Sequence Frankia sp. strain CcI1.17.</title>
        <authorList>
            <person name="Ghodhbane-Gtari F."/>
            <person name="Swanson E."/>
            <person name="Gueddou A."/>
            <person name="Morris K."/>
            <person name="Hezbri K."/>
            <person name="Ktari A."/>
            <person name="Nouioui I."/>
            <person name="Abebe-Akele F."/>
            <person name="Simpson S."/>
            <person name="Thomas K."/>
            <person name="Gtari M."/>
            <person name="Tisa L.S."/>
            <person name="Hurst S."/>
        </authorList>
    </citation>
    <scope>NUCLEOTIDE SEQUENCE [LARGE SCALE GENOMIC DNA]</scope>
    <source>
        <strain evidence="6">Cc1.17</strain>
    </source>
</reference>
<feature type="compositionally biased region" description="Pro residues" evidence="3">
    <location>
        <begin position="218"/>
        <end position="234"/>
    </location>
</feature>
<feature type="domain" description="HTH tetR-type" evidence="4">
    <location>
        <begin position="13"/>
        <end position="73"/>
    </location>
</feature>
<dbReference type="InterPro" id="IPR001647">
    <property type="entry name" value="HTH_TetR"/>
</dbReference>
<gene>
    <name evidence="5" type="ORF">CC117_05070</name>
</gene>
<dbReference type="Gene3D" id="1.10.357.10">
    <property type="entry name" value="Tetracycline Repressor, domain 2"/>
    <property type="match status" value="1"/>
</dbReference>
<name>A0A1S1QN26_9ACTN</name>
<dbReference type="RefSeq" id="WP_071086783.1">
    <property type="nucleotide sequence ID" value="NZ_MBLM01000130.1"/>
</dbReference>
<dbReference type="InterPro" id="IPR036271">
    <property type="entry name" value="Tet_transcr_reg_TetR-rel_C_sf"/>
</dbReference>
<proteinExistence type="predicted"/>
<evidence type="ECO:0000256" key="2">
    <source>
        <dbReference type="PROSITE-ProRule" id="PRU00335"/>
    </source>
</evidence>
<dbReference type="SUPFAM" id="SSF46689">
    <property type="entry name" value="Homeodomain-like"/>
    <property type="match status" value="1"/>
</dbReference>
<organism evidence="5 6">
    <name type="scientific">Parafrankia colletiae</name>
    <dbReference type="NCBI Taxonomy" id="573497"/>
    <lineage>
        <taxon>Bacteria</taxon>
        <taxon>Bacillati</taxon>
        <taxon>Actinomycetota</taxon>
        <taxon>Actinomycetes</taxon>
        <taxon>Frankiales</taxon>
        <taxon>Frankiaceae</taxon>
        <taxon>Parafrankia</taxon>
    </lineage>
</organism>
<dbReference type="PRINTS" id="PR00455">
    <property type="entry name" value="HTHTETR"/>
</dbReference>
<dbReference type="InterPro" id="IPR050109">
    <property type="entry name" value="HTH-type_TetR-like_transc_reg"/>
</dbReference>
<keyword evidence="1 2" id="KW-0238">DNA-binding</keyword>
<evidence type="ECO:0000256" key="3">
    <source>
        <dbReference type="SAM" id="MobiDB-lite"/>
    </source>
</evidence>
<dbReference type="PROSITE" id="PS50977">
    <property type="entry name" value="HTH_TETR_2"/>
    <property type="match status" value="1"/>
</dbReference>
<feature type="compositionally biased region" description="Basic and acidic residues" evidence="3">
    <location>
        <begin position="248"/>
        <end position="262"/>
    </location>
</feature>
<evidence type="ECO:0000256" key="1">
    <source>
        <dbReference type="ARBA" id="ARBA00023125"/>
    </source>
</evidence>
<dbReference type="OrthoDB" id="3267320at2"/>